<protein>
    <submittedName>
        <fullName evidence="1">Uncharacterized protein</fullName>
    </submittedName>
</protein>
<dbReference type="Proteomes" id="UP001558534">
    <property type="component" value="Unassembled WGS sequence"/>
</dbReference>
<dbReference type="EMBL" id="JBFRHK010000001">
    <property type="protein sequence ID" value="MEX3743969.1"/>
    <property type="molecule type" value="Genomic_DNA"/>
</dbReference>
<name>A0ABV3VSU2_9BACI</name>
<dbReference type="RefSeq" id="WP_368634987.1">
    <property type="nucleotide sequence ID" value="NZ_JBFRHK010000001.1"/>
</dbReference>
<keyword evidence="2" id="KW-1185">Reference proteome</keyword>
<accession>A0ABV3VSU2</accession>
<proteinExistence type="predicted"/>
<sequence length="73" mass="8596">MFNRLSAHNGVFRLPTIQRKNDKELDIAIADLEARGFRLVRRGTQNKRLKTLNRYKCDTSCNKVWAVMEKLVF</sequence>
<comment type="caution">
    <text evidence="1">The sequence shown here is derived from an EMBL/GenBank/DDBJ whole genome shotgun (WGS) entry which is preliminary data.</text>
</comment>
<evidence type="ECO:0000313" key="2">
    <source>
        <dbReference type="Proteomes" id="UP001558534"/>
    </source>
</evidence>
<evidence type="ECO:0000313" key="1">
    <source>
        <dbReference type="EMBL" id="MEX3743969.1"/>
    </source>
</evidence>
<gene>
    <name evidence="1" type="ORF">AB1300_02340</name>
</gene>
<reference evidence="1 2" key="1">
    <citation type="submission" date="2024-07" db="EMBL/GenBank/DDBJ databases">
        <title>Characterization of a bacterium isolated from hydrolysated instant sea cucumber by whole-genome sequencing and metabolomics.</title>
        <authorList>
            <person name="Luo X."/>
            <person name="Zhang Z."/>
            <person name="Zheng Z."/>
            <person name="Zhang W."/>
            <person name="Ming T."/>
            <person name="Jiao L."/>
            <person name="Su X."/>
            <person name="Kong F."/>
            <person name="Xu J."/>
        </authorList>
    </citation>
    <scope>NUCLEOTIDE SEQUENCE [LARGE SCALE GENOMIC DNA]</scope>
    <source>
        <strain evidence="1 2">XL-2024</strain>
    </source>
</reference>
<organism evidence="1 2">
    <name type="scientific">Lysinibacillus xylanilyticus</name>
    <dbReference type="NCBI Taxonomy" id="582475"/>
    <lineage>
        <taxon>Bacteria</taxon>
        <taxon>Bacillati</taxon>
        <taxon>Bacillota</taxon>
        <taxon>Bacilli</taxon>
        <taxon>Bacillales</taxon>
        <taxon>Bacillaceae</taxon>
        <taxon>Lysinibacillus</taxon>
    </lineage>
</organism>